<dbReference type="InterPro" id="IPR000182">
    <property type="entry name" value="GNAT_dom"/>
</dbReference>
<accession>A0ABR9BA50</accession>
<name>A0ABR9BA50_9RHOO</name>
<dbReference type="CDD" id="cd04301">
    <property type="entry name" value="NAT_SF"/>
    <property type="match status" value="1"/>
</dbReference>
<dbReference type="SUPFAM" id="SSF55729">
    <property type="entry name" value="Acyl-CoA N-acyltransferases (Nat)"/>
    <property type="match status" value="1"/>
</dbReference>
<dbReference type="PROSITE" id="PS51186">
    <property type="entry name" value="GNAT"/>
    <property type="match status" value="1"/>
</dbReference>
<protein>
    <submittedName>
        <fullName evidence="2">GNAT family N-acetyltransferase</fullName>
    </submittedName>
</protein>
<proteinExistence type="predicted"/>
<evidence type="ECO:0000313" key="3">
    <source>
        <dbReference type="Proteomes" id="UP000603602"/>
    </source>
</evidence>
<dbReference type="InterPro" id="IPR016181">
    <property type="entry name" value="Acyl_CoA_acyltransferase"/>
</dbReference>
<dbReference type="Pfam" id="PF00583">
    <property type="entry name" value="Acetyltransf_1"/>
    <property type="match status" value="1"/>
</dbReference>
<sequence>MGLASPGASPHGGAPAAEGVPLLRPLGAADATALGAFVSALSYGARYFRFGHGDTVLAADELHALCTPDPRDGVSYGVFATAGGRVDMVGLAGYCVGRDPRACEFALVVADAWQGRGIGRRLIATLADDARRRGLWRLTGRVLASNRRMLDCARESGFLVEPWEGSAVVMRVTLPLALSQPPSGIASQSSAGCGRPNR</sequence>
<dbReference type="RefSeq" id="WP_187716899.1">
    <property type="nucleotide sequence ID" value="NZ_JACTAH010000001.1"/>
</dbReference>
<feature type="domain" description="N-acetyltransferase" evidence="1">
    <location>
        <begin position="21"/>
        <end position="175"/>
    </location>
</feature>
<keyword evidence="3" id="KW-1185">Reference proteome</keyword>
<gene>
    <name evidence="2" type="ORF">IFO67_04340</name>
</gene>
<dbReference type="Proteomes" id="UP000603602">
    <property type="component" value="Unassembled WGS sequence"/>
</dbReference>
<evidence type="ECO:0000259" key="1">
    <source>
        <dbReference type="PROSITE" id="PS51186"/>
    </source>
</evidence>
<dbReference type="EMBL" id="JACYTO010000001">
    <property type="protein sequence ID" value="MBD8502101.1"/>
    <property type="molecule type" value="Genomic_DNA"/>
</dbReference>
<evidence type="ECO:0000313" key="2">
    <source>
        <dbReference type="EMBL" id="MBD8502101.1"/>
    </source>
</evidence>
<comment type="caution">
    <text evidence="2">The sequence shown here is derived from an EMBL/GenBank/DDBJ whole genome shotgun (WGS) entry which is preliminary data.</text>
</comment>
<reference evidence="3" key="1">
    <citation type="submission" date="2023-07" db="EMBL/GenBank/DDBJ databases">
        <title>Thauera sp. CAU 1555 isolated from sand of Yaerae Beach.</title>
        <authorList>
            <person name="Kim W."/>
        </authorList>
    </citation>
    <scope>NUCLEOTIDE SEQUENCE [LARGE SCALE GENOMIC DNA]</scope>
    <source>
        <strain evidence="3">CAU 1555</strain>
    </source>
</reference>
<dbReference type="Gene3D" id="3.40.630.30">
    <property type="match status" value="1"/>
</dbReference>
<organism evidence="2 3">
    <name type="scientific">Thauera sedimentorum</name>
    <dbReference type="NCBI Taxonomy" id="2767595"/>
    <lineage>
        <taxon>Bacteria</taxon>
        <taxon>Pseudomonadati</taxon>
        <taxon>Pseudomonadota</taxon>
        <taxon>Betaproteobacteria</taxon>
        <taxon>Rhodocyclales</taxon>
        <taxon>Zoogloeaceae</taxon>
        <taxon>Thauera</taxon>
    </lineage>
</organism>